<feature type="transmembrane region" description="Helical" evidence="1">
    <location>
        <begin position="20"/>
        <end position="37"/>
    </location>
</feature>
<evidence type="ECO:0000256" key="1">
    <source>
        <dbReference type="SAM" id="Phobius"/>
    </source>
</evidence>
<accession>A0AAD7ZX90</accession>
<dbReference type="EMBL" id="JASPKZ010005717">
    <property type="protein sequence ID" value="KAJ9588076.1"/>
    <property type="molecule type" value="Genomic_DNA"/>
</dbReference>
<dbReference type="AlphaFoldDB" id="A0AAD7ZX90"/>
<keyword evidence="1" id="KW-1133">Transmembrane helix</keyword>
<comment type="caution">
    <text evidence="2">The sequence shown here is derived from an EMBL/GenBank/DDBJ whole genome shotgun (WGS) entry which is preliminary data.</text>
</comment>
<evidence type="ECO:0000313" key="3">
    <source>
        <dbReference type="Proteomes" id="UP001233999"/>
    </source>
</evidence>
<reference evidence="2" key="2">
    <citation type="submission" date="2023-05" db="EMBL/GenBank/DDBJ databases">
        <authorList>
            <person name="Fouks B."/>
        </authorList>
    </citation>
    <scope>NUCLEOTIDE SEQUENCE</scope>
    <source>
        <strain evidence="2">Stay&amp;Tobe</strain>
        <tissue evidence="2">Testes</tissue>
    </source>
</reference>
<proteinExistence type="predicted"/>
<organism evidence="2 3">
    <name type="scientific">Diploptera punctata</name>
    <name type="common">Pacific beetle cockroach</name>
    <dbReference type="NCBI Taxonomy" id="6984"/>
    <lineage>
        <taxon>Eukaryota</taxon>
        <taxon>Metazoa</taxon>
        <taxon>Ecdysozoa</taxon>
        <taxon>Arthropoda</taxon>
        <taxon>Hexapoda</taxon>
        <taxon>Insecta</taxon>
        <taxon>Pterygota</taxon>
        <taxon>Neoptera</taxon>
        <taxon>Polyneoptera</taxon>
        <taxon>Dictyoptera</taxon>
        <taxon>Blattodea</taxon>
        <taxon>Blaberoidea</taxon>
        <taxon>Blaberidae</taxon>
        <taxon>Diplopterinae</taxon>
        <taxon>Diploptera</taxon>
    </lineage>
</organism>
<reference evidence="2" key="1">
    <citation type="journal article" date="2023" name="IScience">
        <title>Live-bearing cockroach genome reveals convergent evolutionary mechanisms linked to viviparity in insects and beyond.</title>
        <authorList>
            <person name="Fouks B."/>
            <person name="Harrison M.C."/>
            <person name="Mikhailova A.A."/>
            <person name="Marchal E."/>
            <person name="English S."/>
            <person name="Carruthers M."/>
            <person name="Jennings E.C."/>
            <person name="Chiamaka E.L."/>
            <person name="Frigard R.A."/>
            <person name="Pippel M."/>
            <person name="Attardo G.M."/>
            <person name="Benoit J.B."/>
            <person name="Bornberg-Bauer E."/>
            <person name="Tobe S.S."/>
        </authorList>
    </citation>
    <scope>NUCLEOTIDE SEQUENCE</scope>
    <source>
        <strain evidence="2">Stay&amp;Tobe</strain>
    </source>
</reference>
<keyword evidence="3" id="KW-1185">Reference proteome</keyword>
<dbReference type="Proteomes" id="UP001233999">
    <property type="component" value="Unassembled WGS sequence"/>
</dbReference>
<keyword evidence="1" id="KW-0472">Membrane</keyword>
<gene>
    <name evidence="2" type="ORF">L9F63_018554</name>
</gene>
<evidence type="ECO:0000313" key="2">
    <source>
        <dbReference type="EMBL" id="KAJ9588076.1"/>
    </source>
</evidence>
<keyword evidence="1" id="KW-0812">Transmembrane</keyword>
<sequence>MLTNSPRQVGHSFRDGLQVLQMLCPFIHIVIGANIISKQTGHSSIFRRSSFSLSMVI</sequence>
<protein>
    <submittedName>
        <fullName evidence="2">Uncharacterized protein</fullName>
    </submittedName>
</protein>
<name>A0AAD7ZX90_DIPPU</name>